<dbReference type="PANTHER" id="PTHR13887:SF41">
    <property type="entry name" value="THIOREDOXIN SUPERFAMILY PROTEIN"/>
    <property type="match status" value="1"/>
</dbReference>
<dbReference type="PANTHER" id="PTHR13887">
    <property type="entry name" value="GLUTATHIONE S-TRANSFERASE KAPPA"/>
    <property type="match status" value="1"/>
</dbReference>
<evidence type="ECO:0000259" key="1">
    <source>
        <dbReference type="Pfam" id="PF01323"/>
    </source>
</evidence>
<evidence type="ECO:0000313" key="3">
    <source>
        <dbReference type="Proteomes" id="UP000827549"/>
    </source>
</evidence>
<dbReference type="InterPro" id="IPR001853">
    <property type="entry name" value="DSBA-like_thioredoxin_dom"/>
</dbReference>
<dbReference type="Proteomes" id="UP000827549">
    <property type="component" value="Chromosome 2"/>
</dbReference>
<dbReference type="GeneID" id="87805486"/>
<dbReference type="RefSeq" id="XP_062624731.1">
    <property type="nucleotide sequence ID" value="XM_062768747.1"/>
</dbReference>
<dbReference type="GO" id="GO:0016491">
    <property type="term" value="F:oxidoreductase activity"/>
    <property type="evidence" value="ECO:0007669"/>
    <property type="project" value="InterPro"/>
</dbReference>
<accession>A0AAF0Y5Y3</accession>
<dbReference type="SUPFAM" id="SSF52833">
    <property type="entry name" value="Thioredoxin-like"/>
    <property type="match status" value="1"/>
</dbReference>
<dbReference type="Pfam" id="PF01323">
    <property type="entry name" value="DSBA"/>
    <property type="match status" value="1"/>
</dbReference>
<feature type="domain" description="DSBA-like thioredoxin" evidence="1">
    <location>
        <begin position="7"/>
        <end position="221"/>
    </location>
</feature>
<keyword evidence="3" id="KW-1185">Reference proteome</keyword>
<protein>
    <recommendedName>
        <fullName evidence="1">DSBA-like thioredoxin domain-containing protein</fullName>
    </recommendedName>
</protein>
<dbReference type="InterPro" id="IPR036249">
    <property type="entry name" value="Thioredoxin-like_sf"/>
</dbReference>
<gene>
    <name evidence="2" type="ORF">LOC62_02G002238</name>
</gene>
<name>A0AAF0Y5Y3_9TREE</name>
<organism evidence="2 3">
    <name type="scientific">Vanrija pseudolonga</name>
    <dbReference type="NCBI Taxonomy" id="143232"/>
    <lineage>
        <taxon>Eukaryota</taxon>
        <taxon>Fungi</taxon>
        <taxon>Dikarya</taxon>
        <taxon>Basidiomycota</taxon>
        <taxon>Agaricomycotina</taxon>
        <taxon>Tremellomycetes</taxon>
        <taxon>Trichosporonales</taxon>
        <taxon>Trichosporonaceae</taxon>
        <taxon>Vanrija</taxon>
    </lineage>
</organism>
<proteinExistence type="predicted"/>
<dbReference type="EMBL" id="CP086715">
    <property type="protein sequence ID" value="WOO78699.1"/>
    <property type="molecule type" value="Genomic_DNA"/>
</dbReference>
<reference evidence="2" key="1">
    <citation type="submission" date="2023-10" db="EMBL/GenBank/DDBJ databases">
        <authorList>
            <person name="Noh H."/>
        </authorList>
    </citation>
    <scope>NUCLEOTIDE SEQUENCE</scope>
    <source>
        <strain evidence="2">DUCC4014</strain>
    </source>
</reference>
<dbReference type="AlphaFoldDB" id="A0AAF0Y5Y3"/>
<evidence type="ECO:0000313" key="2">
    <source>
        <dbReference type="EMBL" id="WOO78699.1"/>
    </source>
</evidence>
<dbReference type="Gene3D" id="3.40.30.10">
    <property type="entry name" value="Glutaredoxin"/>
    <property type="match status" value="1"/>
</dbReference>
<sequence>MPARPITVDVTADPLCPFCYLGTTQLKHAVVKYNKEHDAQIDLQWKFHPYALNPSLPETPETRQGYMTRKFGSTSGSTDSLAKSYAAAGLKRADPAHSYISSSFTAQRLLAYAQHHWASLPRHEASTKIVQLNSDIGYMIHTEGHHASDRAHLAKIAHKDGVFPSEAEAKTWLEGSELSDEVNKGYAAASRQGIRGVPFFVFDHKFAGSGAVGEEGFEEMLEEVVGAES</sequence>